<evidence type="ECO:0000313" key="4">
    <source>
        <dbReference type="EMBL" id="RRN44524.1"/>
    </source>
</evidence>
<dbReference type="RefSeq" id="WP_125096716.1">
    <property type="nucleotide sequence ID" value="NZ_RRUE01000002.1"/>
</dbReference>
<accession>A0A3R8T1Z0</accession>
<sequence>MIFAHKSPRLILALLLAGSTLAGTVQAASEIAAQVSARDSLEAARQAFHQVPPSVLLPRSSRALLPKTNDTQTPLPKLDQAQQQAVQQIIKAAAQRAAQRQAQKGGAQSGQTPSPSLADILQLDNDRHVNLALEKLFPHTVVPRGGHAVSELPRALRNMEAVRISTGDSGSISVKDWMNDTATDGLLVLHRGQIVYEFRDRAMGEQQPHALWSVGKSLAGLVAADLVQEGTLDASAPISHYLPDMQGSAWEDATVQETLDMTTAIGYEEGVTVETPGVIHYLIAAGMIPAPEGYTGEKNVGDFLKTLSKAGEHGQVFRYKSVDTDVIIRVMEKVTGKSYAELLSERIWQPMGAETNGYVLQDGSGAQLAGMGAGSILRDLGRLGEVLRLEGRYNGQQILQPGTVENIRQGGSREALQASPDGSRWTGYSYHDFWWVSHDEDGTFEAKGFSGQHIHVNPAAELVIVKLSSYGTPDPFATHVQDRRAFAAIAGLVRGN</sequence>
<evidence type="ECO:0000256" key="2">
    <source>
        <dbReference type="SAM" id="SignalP"/>
    </source>
</evidence>
<dbReference type="OrthoDB" id="8582986at2"/>
<feature type="signal peptide" evidence="2">
    <location>
        <begin position="1"/>
        <end position="27"/>
    </location>
</feature>
<comment type="caution">
    <text evidence="4">The sequence shown here is derived from an EMBL/GenBank/DDBJ whole genome shotgun (WGS) entry which is preliminary data.</text>
</comment>
<evidence type="ECO:0000256" key="1">
    <source>
        <dbReference type="SAM" id="MobiDB-lite"/>
    </source>
</evidence>
<feature type="region of interest" description="Disordered" evidence="1">
    <location>
        <begin position="97"/>
        <end position="118"/>
    </location>
</feature>
<dbReference type="EMBL" id="RRUE01000002">
    <property type="protein sequence ID" value="RRN44524.1"/>
    <property type="molecule type" value="Genomic_DNA"/>
</dbReference>
<dbReference type="PANTHER" id="PTHR43283:SF7">
    <property type="entry name" value="BETA-LACTAMASE-RELATED DOMAIN-CONTAINING PROTEIN"/>
    <property type="match status" value="1"/>
</dbReference>
<proteinExistence type="predicted"/>
<name>A0A3R8T1Z0_9BURK</name>
<dbReference type="GO" id="GO:0016787">
    <property type="term" value="F:hydrolase activity"/>
    <property type="evidence" value="ECO:0007669"/>
    <property type="project" value="UniProtKB-KW"/>
</dbReference>
<dbReference type="Pfam" id="PF00144">
    <property type="entry name" value="Beta-lactamase"/>
    <property type="match status" value="1"/>
</dbReference>
<feature type="chain" id="PRO_5018641737" evidence="2">
    <location>
        <begin position="28"/>
        <end position="496"/>
    </location>
</feature>
<dbReference type="Proteomes" id="UP000270261">
    <property type="component" value="Unassembled WGS sequence"/>
</dbReference>
<keyword evidence="2" id="KW-0732">Signal</keyword>
<dbReference type="SUPFAM" id="SSF56601">
    <property type="entry name" value="beta-lactamase/transpeptidase-like"/>
    <property type="match status" value="1"/>
</dbReference>
<keyword evidence="4" id="KW-0378">Hydrolase</keyword>
<evidence type="ECO:0000313" key="5">
    <source>
        <dbReference type="Proteomes" id="UP000270261"/>
    </source>
</evidence>
<dbReference type="Gene3D" id="3.40.710.10">
    <property type="entry name" value="DD-peptidase/beta-lactamase superfamily"/>
    <property type="match status" value="1"/>
</dbReference>
<dbReference type="PANTHER" id="PTHR43283">
    <property type="entry name" value="BETA-LACTAMASE-RELATED"/>
    <property type="match status" value="1"/>
</dbReference>
<dbReference type="InterPro" id="IPR050789">
    <property type="entry name" value="Diverse_Enzym_Activities"/>
</dbReference>
<reference evidence="4 5" key="1">
    <citation type="submission" date="2018-11" db="EMBL/GenBank/DDBJ databases">
        <title>Genome sequencing of Lautropia sp. KCOM 2505 (= ChDC F240).</title>
        <authorList>
            <person name="Kook J.-K."/>
            <person name="Park S.-N."/>
            <person name="Lim Y.K."/>
        </authorList>
    </citation>
    <scope>NUCLEOTIDE SEQUENCE [LARGE SCALE GENOMIC DNA]</scope>
    <source>
        <strain evidence="4 5">KCOM 2505</strain>
    </source>
</reference>
<organism evidence="4 5">
    <name type="scientific">Lautropia dentalis</name>
    <dbReference type="NCBI Taxonomy" id="2490857"/>
    <lineage>
        <taxon>Bacteria</taxon>
        <taxon>Pseudomonadati</taxon>
        <taxon>Pseudomonadota</taxon>
        <taxon>Betaproteobacteria</taxon>
        <taxon>Burkholderiales</taxon>
        <taxon>Burkholderiaceae</taxon>
        <taxon>Lautropia</taxon>
    </lineage>
</organism>
<dbReference type="InterPro" id="IPR012338">
    <property type="entry name" value="Beta-lactam/transpept-like"/>
</dbReference>
<dbReference type="InterPro" id="IPR001466">
    <property type="entry name" value="Beta-lactam-related"/>
</dbReference>
<feature type="compositionally biased region" description="Low complexity" evidence="1">
    <location>
        <begin position="97"/>
        <end position="106"/>
    </location>
</feature>
<evidence type="ECO:0000259" key="3">
    <source>
        <dbReference type="Pfam" id="PF00144"/>
    </source>
</evidence>
<gene>
    <name evidence="4" type="ORF">EHV23_14675</name>
</gene>
<protein>
    <submittedName>
        <fullName evidence="4">Class C beta-lactamase-related serine hydrolase</fullName>
    </submittedName>
</protein>
<keyword evidence="5" id="KW-1185">Reference proteome</keyword>
<dbReference type="AlphaFoldDB" id="A0A3R8T1Z0"/>
<feature type="domain" description="Beta-lactamase-related" evidence="3">
    <location>
        <begin position="185"/>
        <end position="486"/>
    </location>
</feature>